<dbReference type="InterPro" id="IPR011051">
    <property type="entry name" value="RmlC_Cupin_sf"/>
</dbReference>
<evidence type="ECO:0000313" key="6">
    <source>
        <dbReference type="Proteomes" id="UP001269375"/>
    </source>
</evidence>
<evidence type="ECO:0000256" key="1">
    <source>
        <dbReference type="ARBA" id="ARBA00023015"/>
    </source>
</evidence>
<organism evidence="5 6">
    <name type="scientific">Larsenimonas suaedae</name>
    <dbReference type="NCBI Taxonomy" id="1851019"/>
    <lineage>
        <taxon>Bacteria</taxon>
        <taxon>Pseudomonadati</taxon>
        <taxon>Pseudomonadota</taxon>
        <taxon>Gammaproteobacteria</taxon>
        <taxon>Oceanospirillales</taxon>
        <taxon>Halomonadaceae</taxon>
        <taxon>Larsenimonas</taxon>
    </lineage>
</organism>
<dbReference type="Proteomes" id="UP001269375">
    <property type="component" value="Unassembled WGS sequence"/>
</dbReference>
<dbReference type="InterPro" id="IPR009057">
    <property type="entry name" value="Homeodomain-like_sf"/>
</dbReference>
<dbReference type="PANTHER" id="PTHR46796:SF10">
    <property type="entry name" value="TRANSCRIPTIONAL ACTIVATOR FEAR"/>
    <property type="match status" value="1"/>
</dbReference>
<dbReference type="Pfam" id="PF14525">
    <property type="entry name" value="AraC_binding_2"/>
    <property type="match status" value="1"/>
</dbReference>
<dbReference type="InterPro" id="IPR035418">
    <property type="entry name" value="AraC-bd_2"/>
</dbReference>
<keyword evidence="3" id="KW-0804">Transcription</keyword>
<dbReference type="Pfam" id="PF12833">
    <property type="entry name" value="HTH_18"/>
    <property type="match status" value="1"/>
</dbReference>
<dbReference type="Gene3D" id="2.60.120.10">
    <property type="entry name" value="Jelly Rolls"/>
    <property type="match status" value="1"/>
</dbReference>
<dbReference type="SMART" id="SM00342">
    <property type="entry name" value="HTH_ARAC"/>
    <property type="match status" value="1"/>
</dbReference>
<dbReference type="PROSITE" id="PS00041">
    <property type="entry name" value="HTH_ARAC_FAMILY_1"/>
    <property type="match status" value="1"/>
</dbReference>
<sequence length="256" mass="28303">MSSNSLIRIAPLATVSQHHAHAHYQIVIGLSGRAAFDIDGRGGEVGAFQGCLVPASRTHAFAGLGDNSQLILDLPEHAPALSGHYREHLKLFDAPCYFELDDALTHYLAFMVRELDQHASRADSDLLASTLLSSIYHRQFPTGLTQSGRLDLCAIDDYIERHMMDGVAVGALARLSFLSPAHFSALFREQTGLSPYQYIMKKRLEQARVMLRTTSNSLTQIAERCGFANQSALSHAFKRHIGHTPTRERVQSAHAR</sequence>
<dbReference type="PANTHER" id="PTHR46796">
    <property type="entry name" value="HTH-TYPE TRANSCRIPTIONAL ACTIVATOR RHAS-RELATED"/>
    <property type="match status" value="1"/>
</dbReference>
<proteinExistence type="predicted"/>
<dbReference type="InterPro" id="IPR014710">
    <property type="entry name" value="RmlC-like_jellyroll"/>
</dbReference>
<keyword evidence="6" id="KW-1185">Reference proteome</keyword>
<keyword evidence="1" id="KW-0805">Transcription regulation</keyword>
<accession>A0ABU1GV65</accession>
<name>A0ABU1GV65_9GAMM</name>
<dbReference type="InterPro" id="IPR018060">
    <property type="entry name" value="HTH_AraC"/>
</dbReference>
<dbReference type="InterPro" id="IPR018062">
    <property type="entry name" value="HTH_AraC-typ_CS"/>
</dbReference>
<dbReference type="Gene3D" id="1.10.10.60">
    <property type="entry name" value="Homeodomain-like"/>
    <property type="match status" value="2"/>
</dbReference>
<dbReference type="PROSITE" id="PS01124">
    <property type="entry name" value="HTH_ARAC_FAMILY_2"/>
    <property type="match status" value="1"/>
</dbReference>
<dbReference type="EMBL" id="JARWAO010000003">
    <property type="protein sequence ID" value="MDR5895934.1"/>
    <property type="molecule type" value="Genomic_DNA"/>
</dbReference>
<dbReference type="SUPFAM" id="SSF46689">
    <property type="entry name" value="Homeodomain-like"/>
    <property type="match status" value="2"/>
</dbReference>
<dbReference type="SUPFAM" id="SSF51182">
    <property type="entry name" value="RmlC-like cupins"/>
    <property type="match status" value="1"/>
</dbReference>
<evidence type="ECO:0000313" key="5">
    <source>
        <dbReference type="EMBL" id="MDR5895934.1"/>
    </source>
</evidence>
<gene>
    <name evidence="5" type="ORF">QC825_07620</name>
</gene>
<evidence type="ECO:0000256" key="2">
    <source>
        <dbReference type="ARBA" id="ARBA00023125"/>
    </source>
</evidence>
<dbReference type="InterPro" id="IPR050204">
    <property type="entry name" value="AraC_XylS_family_regulators"/>
</dbReference>
<keyword evidence="2" id="KW-0238">DNA-binding</keyword>
<feature type="domain" description="HTH araC/xylS-type" evidence="4">
    <location>
        <begin position="153"/>
        <end position="251"/>
    </location>
</feature>
<reference evidence="5 6" key="1">
    <citation type="submission" date="2023-04" db="EMBL/GenBank/DDBJ databases">
        <title>A long-awaited taxogenomic arrangement of the family Halomonadaceae.</title>
        <authorList>
            <person name="De La Haba R."/>
            <person name="Chuvochina M."/>
            <person name="Wittouck S."/>
            <person name="Arahal D.R."/>
            <person name="Sanchez-Porro C."/>
            <person name="Hugenholtz P."/>
            <person name="Ventosa A."/>
        </authorList>
    </citation>
    <scope>NUCLEOTIDE SEQUENCE [LARGE SCALE GENOMIC DNA]</scope>
    <source>
        <strain evidence="5 6">DSM 22428</strain>
    </source>
</reference>
<dbReference type="RefSeq" id="WP_251589857.1">
    <property type="nucleotide sequence ID" value="NZ_JAMLJI010000001.1"/>
</dbReference>
<evidence type="ECO:0000256" key="3">
    <source>
        <dbReference type="ARBA" id="ARBA00023163"/>
    </source>
</evidence>
<evidence type="ECO:0000259" key="4">
    <source>
        <dbReference type="PROSITE" id="PS01124"/>
    </source>
</evidence>
<protein>
    <submittedName>
        <fullName evidence="5">AraC family transcriptional regulator</fullName>
    </submittedName>
</protein>
<comment type="caution">
    <text evidence="5">The sequence shown here is derived from an EMBL/GenBank/DDBJ whole genome shotgun (WGS) entry which is preliminary data.</text>
</comment>